<feature type="chain" id="PRO_5004569327" description="ER membrane protein complex subunit 1" evidence="11">
    <location>
        <begin position="20"/>
        <end position="958"/>
    </location>
</feature>
<organism evidence="15 16">
    <name type="scientific">Saprolegnia diclina (strain VS20)</name>
    <dbReference type="NCBI Taxonomy" id="1156394"/>
    <lineage>
        <taxon>Eukaryota</taxon>
        <taxon>Sar</taxon>
        <taxon>Stramenopiles</taxon>
        <taxon>Oomycota</taxon>
        <taxon>Saprolegniomycetes</taxon>
        <taxon>Saprolegniales</taxon>
        <taxon>Saprolegniaceae</taxon>
        <taxon>Saprolegnia</taxon>
    </lineage>
</organism>
<comment type="subcellular location">
    <subcellularLocation>
        <location evidence="1">Endoplasmic reticulum membrane</location>
        <topology evidence="1">Single-pass type I membrane protein</topology>
    </subcellularLocation>
</comment>
<comment type="subunit">
    <text evidence="3">Component of the ER membrane protein complex (EMC).</text>
</comment>
<keyword evidence="5" id="KW-0812">Transmembrane</keyword>
<feature type="domain" description="EMC1 first beta-propeller" evidence="14">
    <location>
        <begin position="19"/>
        <end position="441"/>
    </location>
</feature>
<dbReference type="InterPro" id="IPR015943">
    <property type="entry name" value="WD40/YVTN_repeat-like_dom_sf"/>
</dbReference>
<evidence type="ECO:0000256" key="6">
    <source>
        <dbReference type="ARBA" id="ARBA00022729"/>
    </source>
</evidence>
<evidence type="ECO:0000313" key="15">
    <source>
        <dbReference type="EMBL" id="EQC33344.1"/>
    </source>
</evidence>
<keyword evidence="7" id="KW-0256">Endoplasmic reticulum</keyword>
<dbReference type="OrthoDB" id="28092at2759"/>
<proteinExistence type="inferred from homology"/>
<evidence type="ECO:0000313" key="16">
    <source>
        <dbReference type="Proteomes" id="UP000030762"/>
    </source>
</evidence>
<dbReference type="Pfam" id="PF25293">
    <property type="entry name" value="Beta-prop_EMC1_N"/>
    <property type="match status" value="1"/>
</dbReference>
<dbReference type="Proteomes" id="UP000030762">
    <property type="component" value="Unassembled WGS sequence"/>
</dbReference>
<gene>
    <name evidence="15" type="ORF">SDRG_09320</name>
</gene>
<evidence type="ECO:0000256" key="1">
    <source>
        <dbReference type="ARBA" id="ARBA00004115"/>
    </source>
</evidence>
<dbReference type="InterPro" id="IPR058545">
    <property type="entry name" value="Beta-prop_EMC1_1st"/>
</dbReference>
<evidence type="ECO:0000256" key="7">
    <source>
        <dbReference type="ARBA" id="ARBA00022824"/>
    </source>
</evidence>
<accession>T0Q652</accession>
<keyword evidence="10" id="KW-0325">Glycoprotein</keyword>
<feature type="domain" description="Pyrrolo-quinoline quinone repeat" evidence="13">
    <location>
        <begin position="506"/>
        <end position="579"/>
    </location>
</feature>
<dbReference type="eggNOG" id="KOG2103">
    <property type="taxonomic scope" value="Eukaryota"/>
</dbReference>
<evidence type="ECO:0000256" key="10">
    <source>
        <dbReference type="ARBA" id="ARBA00023180"/>
    </source>
</evidence>
<feature type="signal peptide" evidence="11">
    <location>
        <begin position="1"/>
        <end position="19"/>
    </location>
</feature>
<keyword evidence="8" id="KW-1133">Transmembrane helix</keyword>
<keyword evidence="9" id="KW-0472">Membrane</keyword>
<dbReference type="Gene3D" id="2.130.10.10">
    <property type="entry name" value="YVTN repeat-like/Quinoprotein amine dehydrogenase"/>
    <property type="match status" value="1"/>
</dbReference>
<dbReference type="InParanoid" id="T0Q652"/>
<dbReference type="GO" id="GO:0072546">
    <property type="term" value="C:EMC complex"/>
    <property type="evidence" value="ECO:0007669"/>
    <property type="project" value="InterPro"/>
</dbReference>
<dbReference type="VEuPathDB" id="FungiDB:SDRG_09320"/>
<evidence type="ECO:0000256" key="5">
    <source>
        <dbReference type="ARBA" id="ARBA00022692"/>
    </source>
</evidence>
<dbReference type="Pfam" id="PF07774">
    <property type="entry name" value="EMC1_C"/>
    <property type="match status" value="1"/>
</dbReference>
<dbReference type="GO" id="GO:0034975">
    <property type="term" value="P:protein folding in endoplasmic reticulum"/>
    <property type="evidence" value="ECO:0007669"/>
    <property type="project" value="TreeGrafter"/>
</dbReference>
<dbReference type="Pfam" id="PF13360">
    <property type="entry name" value="PQQ_2"/>
    <property type="match status" value="1"/>
</dbReference>
<evidence type="ECO:0000256" key="11">
    <source>
        <dbReference type="SAM" id="SignalP"/>
    </source>
</evidence>
<dbReference type="InterPro" id="IPR011678">
    <property type="entry name" value="EMC1_C"/>
</dbReference>
<evidence type="ECO:0000259" key="13">
    <source>
        <dbReference type="Pfam" id="PF13360"/>
    </source>
</evidence>
<sequence length="958" mass="103190">MRGVLAVLVALCCAAAVSAIYEDQVGEFDWHRAGLGEVHRVAFPSKNSKNFLVTKAMYVATEANVLAKVDLKTSDVAWRHVLPEATAVEDLVFCDTHESVVSVSSSPASAASTRDATLVRQWDAVHGHLLWQAYVPVAAPVETPFAAAYEVRGATDADETILALVRNADVTILGLRAGDVLRTAAFPHAFSEVLSTKLSVDATKLYILGVDSVSKTKVVVQVVLKSASASVLALAQSSDVVGLYRDDDQDRVVAVAVIEDGSALHLQALYDLAVVNTIAIASLELSNPTPATPLTFAGIDKSVAHAFVVTLSNGKRLFARVSSSLALTVLASLPSSGFLIASAQAPGILFHAALHAAQNRVALVSYHADASPSMHLEASIDVALYGRAITRGFAGVTFKKAGKAISIVRVGLVMADASLILLSNEKPSDAINPGLVWIRDEALAYVTKAYWVTPAGIEEQALSVIPSFTEELGLEAKKLLHFFTTLGASPAKTASETSQFFGFSKLLILSTSTGKLYALASETGTIVWSRYVGRDHRLVVTRDHPAFGAGAELLLIGADTRLTWIDAEDGRVLASEAPSTQNDAYVMLLPKQKHHEMTEAVARRVVGVVDASLEVALYPPSSAVPDAFYFYRYDKAAHAFEGFRLDESKRATLVWSVVLPTDESIVAQSVQADATAIESSVTITGDDSLLVKYLNPHLFGVATLDAHNVLQVSLIDAVSGRIVHRAKHAQVAPSVQMVQSENWLVYTFWSLKTKRTELVSVALFERAIGARDLNPWVRPLWAESKSSFDAKAPYVLQKSFIFPSPVSSLGATLTARGITPQFVLVGMANGQIFKLARNIIDPRVPEGPPTPEQQEEGLVQYSPYIQVLAQPFSMVSHNQTLHKLQAIVSAPANLESTSLTFAFGLDLYYVRLAPANAFDVLPSDFNYELLLLLIAGFVGGAYGTKLLAERKLLHEQWK</sequence>
<dbReference type="PANTHER" id="PTHR21573:SF0">
    <property type="entry name" value="ER MEMBRANE PROTEIN COMPLEX SUBUNIT 1"/>
    <property type="match status" value="1"/>
</dbReference>
<evidence type="ECO:0000259" key="12">
    <source>
        <dbReference type="Pfam" id="PF07774"/>
    </source>
</evidence>
<dbReference type="OMA" id="WSIMPLN"/>
<protein>
    <recommendedName>
        <fullName evidence="4">ER membrane protein complex subunit 1</fullName>
    </recommendedName>
</protein>
<reference evidence="15 16" key="1">
    <citation type="submission" date="2012-04" db="EMBL/GenBank/DDBJ databases">
        <title>The Genome Sequence of Saprolegnia declina VS20.</title>
        <authorList>
            <consortium name="The Broad Institute Genome Sequencing Platform"/>
            <person name="Russ C."/>
            <person name="Nusbaum C."/>
            <person name="Tyler B."/>
            <person name="van West P."/>
            <person name="Dieguez-Uribeondo J."/>
            <person name="de Bruijn I."/>
            <person name="Tripathy S."/>
            <person name="Jiang R."/>
            <person name="Young S.K."/>
            <person name="Zeng Q."/>
            <person name="Gargeya S."/>
            <person name="Fitzgerald M."/>
            <person name="Haas B."/>
            <person name="Abouelleil A."/>
            <person name="Alvarado L."/>
            <person name="Arachchi H.M."/>
            <person name="Berlin A."/>
            <person name="Chapman S.B."/>
            <person name="Goldberg J."/>
            <person name="Griggs A."/>
            <person name="Gujja S."/>
            <person name="Hansen M."/>
            <person name="Howarth C."/>
            <person name="Imamovic A."/>
            <person name="Larimer J."/>
            <person name="McCowen C."/>
            <person name="Montmayeur A."/>
            <person name="Murphy C."/>
            <person name="Neiman D."/>
            <person name="Pearson M."/>
            <person name="Priest M."/>
            <person name="Roberts A."/>
            <person name="Saif S."/>
            <person name="Shea T."/>
            <person name="Sisk P."/>
            <person name="Sykes S."/>
            <person name="Wortman J."/>
            <person name="Nusbaum C."/>
            <person name="Birren B."/>
        </authorList>
    </citation>
    <scope>NUCLEOTIDE SEQUENCE [LARGE SCALE GENOMIC DNA]</scope>
    <source>
        <strain evidence="15 16">VS20</strain>
    </source>
</reference>
<feature type="domain" description="ER membrane protein complex subunit 1 C-terminal" evidence="12">
    <location>
        <begin position="740"/>
        <end position="957"/>
    </location>
</feature>
<evidence type="ECO:0000256" key="9">
    <source>
        <dbReference type="ARBA" id="ARBA00023136"/>
    </source>
</evidence>
<dbReference type="PANTHER" id="PTHR21573">
    <property type="entry name" value="ER MEMBRANE PROTEIN COMPLEX SUBUNIT 1"/>
    <property type="match status" value="1"/>
</dbReference>
<dbReference type="SUPFAM" id="SSF50998">
    <property type="entry name" value="Quinoprotein alcohol dehydrogenase-like"/>
    <property type="match status" value="2"/>
</dbReference>
<dbReference type="GeneID" id="19950047"/>
<evidence type="ECO:0000256" key="4">
    <source>
        <dbReference type="ARBA" id="ARBA00020824"/>
    </source>
</evidence>
<dbReference type="InterPro" id="IPR002372">
    <property type="entry name" value="PQQ_rpt_dom"/>
</dbReference>
<evidence type="ECO:0000256" key="3">
    <source>
        <dbReference type="ARBA" id="ARBA00011276"/>
    </source>
</evidence>
<keyword evidence="6 11" id="KW-0732">Signal</keyword>
<dbReference type="InterPro" id="IPR011047">
    <property type="entry name" value="Quinoprotein_ADH-like_sf"/>
</dbReference>
<dbReference type="AlphaFoldDB" id="T0Q652"/>
<dbReference type="EMBL" id="JH767160">
    <property type="protein sequence ID" value="EQC33344.1"/>
    <property type="molecule type" value="Genomic_DNA"/>
</dbReference>
<evidence type="ECO:0000259" key="14">
    <source>
        <dbReference type="Pfam" id="PF25293"/>
    </source>
</evidence>
<keyword evidence="16" id="KW-1185">Reference proteome</keyword>
<evidence type="ECO:0000256" key="8">
    <source>
        <dbReference type="ARBA" id="ARBA00022989"/>
    </source>
</evidence>
<dbReference type="InterPro" id="IPR026895">
    <property type="entry name" value="EMC1"/>
</dbReference>
<evidence type="ECO:0000256" key="2">
    <source>
        <dbReference type="ARBA" id="ARBA00007904"/>
    </source>
</evidence>
<dbReference type="STRING" id="1156394.T0Q652"/>
<name>T0Q652_SAPDV</name>
<comment type="similarity">
    <text evidence="2">Belongs to the EMC1 family.</text>
</comment>
<dbReference type="RefSeq" id="XP_008613467.1">
    <property type="nucleotide sequence ID" value="XM_008615245.1"/>
</dbReference>